<dbReference type="CDD" id="cd00093">
    <property type="entry name" value="HTH_XRE"/>
    <property type="match status" value="1"/>
</dbReference>
<dbReference type="InterPro" id="IPR010982">
    <property type="entry name" value="Lambda_DNA-bd_dom_sf"/>
</dbReference>
<reference evidence="2 3" key="1">
    <citation type="submission" date="2022-08" db="EMBL/GenBank/DDBJ databases">
        <authorList>
            <person name="Zeman M."/>
            <person name="Kubasova T."/>
        </authorList>
    </citation>
    <scope>NUCLEOTIDE SEQUENCE [LARGE SCALE GENOMIC DNA]</scope>
    <source>
        <strain evidence="2 3">ET62</strain>
    </source>
</reference>
<dbReference type="Pfam" id="PF01381">
    <property type="entry name" value="HTH_3"/>
    <property type="match status" value="1"/>
</dbReference>
<feature type="domain" description="HTH cro/C1-type" evidence="1">
    <location>
        <begin position="9"/>
        <end position="61"/>
    </location>
</feature>
<gene>
    <name evidence="2" type="ORF">NW209_11025</name>
</gene>
<proteinExistence type="predicted"/>
<sequence>MEYNLSSKVKELCRQRGIQLKDLAQKMGIAPESLSRAINGNPQLSTIKSIAANLDISVSDLFALREQVSLNAIIVCKGQSYVAQNLSELKQFVEEIERKYYE</sequence>
<accession>A0AAW5N785</accession>
<name>A0AAW5N785_9BACT</name>
<dbReference type="RefSeq" id="WP_087407206.1">
    <property type="nucleotide sequence ID" value="NZ_JANRHJ010000012.1"/>
</dbReference>
<dbReference type="SMART" id="SM00530">
    <property type="entry name" value="HTH_XRE"/>
    <property type="match status" value="1"/>
</dbReference>
<dbReference type="SUPFAM" id="SSF47413">
    <property type="entry name" value="lambda repressor-like DNA-binding domains"/>
    <property type="match status" value="1"/>
</dbReference>
<evidence type="ECO:0000313" key="2">
    <source>
        <dbReference type="EMBL" id="MCR8874541.1"/>
    </source>
</evidence>
<dbReference type="PROSITE" id="PS50943">
    <property type="entry name" value="HTH_CROC1"/>
    <property type="match status" value="1"/>
</dbReference>
<keyword evidence="3" id="KW-1185">Reference proteome</keyword>
<dbReference type="InterPro" id="IPR001387">
    <property type="entry name" value="Cro/C1-type_HTH"/>
</dbReference>
<dbReference type="GO" id="GO:0003677">
    <property type="term" value="F:DNA binding"/>
    <property type="evidence" value="ECO:0007669"/>
    <property type="project" value="InterPro"/>
</dbReference>
<evidence type="ECO:0000313" key="3">
    <source>
        <dbReference type="Proteomes" id="UP001204579"/>
    </source>
</evidence>
<dbReference type="AlphaFoldDB" id="A0AAW5N785"/>
<organism evidence="2 3">
    <name type="scientific">Phocaeicola barnesiae</name>
    <dbReference type="NCBI Taxonomy" id="376804"/>
    <lineage>
        <taxon>Bacteria</taxon>
        <taxon>Pseudomonadati</taxon>
        <taxon>Bacteroidota</taxon>
        <taxon>Bacteroidia</taxon>
        <taxon>Bacteroidales</taxon>
        <taxon>Bacteroidaceae</taxon>
        <taxon>Phocaeicola</taxon>
    </lineage>
</organism>
<dbReference type="Gene3D" id="1.10.260.40">
    <property type="entry name" value="lambda repressor-like DNA-binding domains"/>
    <property type="match status" value="1"/>
</dbReference>
<dbReference type="Proteomes" id="UP001204579">
    <property type="component" value="Unassembled WGS sequence"/>
</dbReference>
<comment type="caution">
    <text evidence="2">The sequence shown here is derived from an EMBL/GenBank/DDBJ whole genome shotgun (WGS) entry which is preliminary data.</text>
</comment>
<protein>
    <submittedName>
        <fullName evidence="2">Helix-turn-helix transcriptional regulator</fullName>
    </submittedName>
</protein>
<dbReference type="EMBL" id="JANRHJ010000012">
    <property type="protein sequence ID" value="MCR8874541.1"/>
    <property type="molecule type" value="Genomic_DNA"/>
</dbReference>
<evidence type="ECO:0000259" key="1">
    <source>
        <dbReference type="PROSITE" id="PS50943"/>
    </source>
</evidence>